<comment type="caution">
    <text evidence="4">The sequence shown here is derived from an EMBL/GenBank/DDBJ whole genome shotgun (WGS) entry which is preliminary data.</text>
</comment>
<dbReference type="RefSeq" id="WP_249279482.1">
    <property type="nucleotide sequence ID" value="NZ_JACRSS010000001.1"/>
</dbReference>
<organism evidence="4 5">
    <name type="scientific">Guopingia tenuis</name>
    <dbReference type="NCBI Taxonomy" id="2763656"/>
    <lineage>
        <taxon>Bacteria</taxon>
        <taxon>Bacillati</taxon>
        <taxon>Bacillota</taxon>
        <taxon>Clostridia</taxon>
        <taxon>Christensenellales</taxon>
        <taxon>Christensenellaceae</taxon>
        <taxon>Guopingia</taxon>
    </lineage>
</organism>
<dbReference type="SUPFAM" id="SSF53807">
    <property type="entry name" value="Helical backbone' metal receptor"/>
    <property type="match status" value="1"/>
</dbReference>
<dbReference type="Pfam" id="PF01497">
    <property type="entry name" value="Peripla_BP_2"/>
    <property type="match status" value="1"/>
</dbReference>
<keyword evidence="5" id="KW-1185">Reference proteome</keyword>
<evidence type="ECO:0000256" key="1">
    <source>
        <dbReference type="ARBA" id="ARBA00008814"/>
    </source>
</evidence>
<reference evidence="4" key="1">
    <citation type="submission" date="2020-08" db="EMBL/GenBank/DDBJ databases">
        <title>Genome public.</title>
        <authorList>
            <person name="Liu C."/>
            <person name="Sun Q."/>
        </authorList>
    </citation>
    <scope>NUCLEOTIDE SEQUENCE</scope>
    <source>
        <strain evidence="4">NSJ-63</strain>
    </source>
</reference>
<dbReference type="PROSITE" id="PS50983">
    <property type="entry name" value="FE_B12_PBP"/>
    <property type="match status" value="1"/>
</dbReference>
<sequence length="320" mass="34586">MLINHRRRVAFLTVLLFSLFCLSACATEQAGPADSANVYYQFTDDTGVEITLPEKPTRVAVLFSSFAQVWELAGGKVDITVGESVERGFASQDAVLVDGGAGKTINSEALMDAAPDFVICSADLAAQSDAAALLNEAGIPAACFHVDTFNEYLHMLKICTDITGDSAAYKEYGADVAKRVDKILSAAPQETSDKKNILFIRAGSSASATKAKRASDHFAAAMLEEMGTYNIADNAPILLDGLSIEEIIDADPDYIFISTMGDEEAAKKYMDSVLAEPTWQSLTAVQTGNYSYLPKDLFQFKPNNRWDEAYAFLAGLLYGE</sequence>
<evidence type="ECO:0000259" key="3">
    <source>
        <dbReference type="PROSITE" id="PS50983"/>
    </source>
</evidence>
<keyword evidence="2" id="KW-0732">Signal</keyword>
<dbReference type="PANTHER" id="PTHR30535">
    <property type="entry name" value="VITAMIN B12-BINDING PROTEIN"/>
    <property type="match status" value="1"/>
</dbReference>
<proteinExistence type="inferred from homology"/>
<evidence type="ECO:0000256" key="2">
    <source>
        <dbReference type="SAM" id="SignalP"/>
    </source>
</evidence>
<evidence type="ECO:0000313" key="4">
    <source>
        <dbReference type="EMBL" id="MBC8537584.1"/>
    </source>
</evidence>
<feature type="chain" id="PRO_5037726668" evidence="2">
    <location>
        <begin position="27"/>
        <end position="320"/>
    </location>
</feature>
<evidence type="ECO:0000313" key="5">
    <source>
        <dbReference type="Proteomes" id="UP000617951"/>
    </source>
</evidence>
<comment type="similarity">
    <text evidence="1">Belongs to the bacterial solute-binding protein 8 family.</text>
</comment>
<dbReference type="Proteomes" id="UP000617951">
    <property type="component" value="Unassembled WGS sequence"/>
</dbReference>
<protein>
    <submittedName>
        <fullName evidence="4">ABC transporter substrate-binding protein</fullName>
    </submittedName>
</protein>
<dbReference type="InterPro" id="IPR002491">
    <property type="entry name" value="ABC_transptr_periplasmic_BD"/>
</dbReference>
<name>A0A926DHX1_9FIRM</name>
<gene>
    <name evidence="4" type="ORF">H8693_01400</name>
</gene>
<dbReference type="InterPro" id="IPR050902">
    <property type="entry name" value="ABC_Transporter_SBP"/>
</dbReference>
<dbReference type="EMBL" id="JACRSS010000001">
    <property type="protein sequence ID" value="MBC8537584.1"/>
    <property type="molecule type" value="Genomic_DNA"/>
</dbReference>
<dbReference type="GO" id="GO:0071281">
    <property type="term" value="P:cellular response to iron ion"/>
    <property type="evidence" value="ECO:0007669"/>
    <property type="project" value="TreeGrafter"/>
</dbReference>
<feature type="signal peptide" evidence="2">
    <location>
        <begin position="1"/>
        <end position="26"/>
    </location>
</feature>
<dbReference type="AlphaFoldDB" id="A0A926DHX1"/>
<dbReference type="Gene3D" id="3.40.50.1980">
    <property type="entry name" value="Nitrogenase molybdenum iron protein domain"/>
    <property type="match status" value="2"/>
</dbReference>
<feature type="domain" description="Fe/B12 periplasmic-binding" evidence="3">
    <location>
        <begin position="58"/>
        <end position="320"/>
    </location>
</feature>
<accession>A0A926DHX1</accession>
<dbReference type="PANTHER" id="PTHR30535:SF34">
    <property type="entry name" value="MOLYBDATE-BINDING PROTEIN MOLA"/>
    <property type="match status" value="1"/>
</dbReference>